<dbReference type="PANTHER" id="PTHR30461:SF23">
    <property type="entry name" value="DNA RECOMBINASE-RELATED"/>
    <property type="match status" value="1"/>
</dbReference>
<dbReference type="SUPFAM" id="SSF53041">
    <property type="entry name" value="Resolvase-like"/>
    <property type="match status" value="1"/>
</dbReference>
<dbReference type="GO" id="GO:0003677">
    <property type="term" value="F:DNA binding"/>
    <property type="evidence" value="ECO:0007669"/>
    <property type="project" value="InterPro"/>
</dbReference>
<dbReference type="InterPro" id="IPR025827">
    <property type="entry name" value="Zn_ribbon_recom_dom"/>
</dbReference>
<dbReference type="Gene3D" id="3.90.1750.20">
    <property type="entry name" value="Putative Large Serine Recombinase, Chain B, Domain 2"/>
    <property type="match status" value="1"/>
</dbReference>
<dbReference type="Pfam" id="PF07508">
    <property type="entry name" value="Recombinase"/>
    <property type="match status" value="1"/>
</dbReference>
<accession>A0A6P1TNS1</accession>
<name>A0A6P1TNS1_9FIRM</name>
<evidence type="ECO:0000313" key="3">
    <source>
        <dbReference type="Proteomes" id="UP000464314"/>
    </source>
</evidence>
<keyword evidence="3" id="KW-1185">Reference proteome</keyword>
<dbReference type="Pfam" id="PF13408">
    <property type="entry name" value="Zn_ribbon_recom"/>
    <property type="match status" value="2"/>
</dbReference>
<protein>
    <submittedName>
        <fullName evidence="2">Recombinase family protein</fullName>
    </submittedName>
</protein>
<dbReference type="InterPro" id="IPR050639">
    <property type="entry name" value="SSR_resolvase"/>
</dbReference>
<dbReference type="InterPro" id="IPR011109">
    <property type="entry name" value="DNA_bind_recombinase_dom"/>
</dbReference>
<feature type="domain" description="Recombinase" evidence="1">
    <location>
        <begin position="56"/>
        <end position="178"/>
    </location>
</feature>
<dbReference type="InterPro" id="IPR038109">
    <property type="entry name" value="DNA_bind_recomb_sf"/>
</dbReference>
<evidence type="ECO:0000259" key="1">
    <source>
        <dbReference type="PROSITE" id="PS51737"/>
    </source>
</evidence>
<dbReference type="EMBL" id="CP048000">
    <property type="protein sequence ID" value="QHQ62644.1"/>
    <property type="molecule type" value="Genomic_DNA"/>
</dbReference>
<gene>
    <name evidence="2" type="ORF">Ana3638_19210</name>
</gene>
<dbReference type="Proteomes" id="UP000464314">
    <property type="component" value="Chromosome"/>
</dbReference>
<dbReference type="PROSITE" id="PS51737">
    <property type="entry name" value="RECOMBINASE_DNA_BIND"/>
    <property type="match status" value="1"/>
</dbReference>
<dbReference type="GO" id="GO:0000150">
    <property type="term" value="F:DNA strand exchange activity"/>
    <property type="evidence" value="ECO:0007669"/>
    <property type="project" value="InterPro"/>
</dbReference>
<sequence length="404" mass="46783">MRFERENISSMSGDGELLLTILASFAQEESRSMSENIKWAIKKGFERGEPHSASRAFGYEWDGGQYRIVSDEAEAVRFIFEQYLAGTSTLQLPKLLNEKGVVGINGNPLTRASIKDILKNEIYIGNLVLQKSYSPKIRKRTLNYGELPKYRVEEAHEPIISKVLFQEVQKARMERGKTASNKNKQITCFTGKVQCGKCGYKCSRRNITHSKTTERSSYKRWLCNARETKGIKFCDLNPVDEDLLRTASAHILGNKDLDEERFLKEIDRILVFDDRIEFYFTNGKIKNWSRDYSTMPRGRTCFTGKIKCGKCGSKCIRNPIAHSKTTIREYYERWTCDGQRKHKMAYCDLKSLNEDELRKATVALLGDKANYEVRFIQEVDEVILFDDKAIFDLKDGRKLEWQRE</sequence>
<reference evidence="2 3" key="1">
    <citation type="submission" date="2020-01" db="EMBL/GenBank/DDBJ databases">
        <title>Genome analysis of Anaerocolumna sp. CBA3638.</title>
        <authorList>
            <person name="Kim J."/>
            <person name="Roh S.W."/>
        </authorList>
    </citation>
    <scope>NUCLEOTIDE SEQUENCE [LARGE SCALE GENOMIC DNA]</scope>
    <source>
        <strain evidence="2 3">CBA3638</strain>
    </source>
</reference>
<proteinExistence type="predicted"/>
<organism evidence="2 3">
    <name type="scientific">Anaerocolumna sedimenticola</name>
    <dbReference type="NCBI Taxonomy" id="2696063"/>
    <lineage>
        <taxon>Bacteria</taxon>
        <taxon>Bacillati</taxon>
        <taxon>Bacillota</taxon>
        <taxon>Clostridia</taxon>
        <taxon>Lachnospirales</taxon>
        <taxon>Lachnospiraceae</taxon>
        <taxon>Anaerocolumna</taxon>
    </lineage>
</organism>
<dbReference type="PANTHER" id="PTHR30461">
    <property type="entry name" value="DNA-INVERTASE FROM LAMBDOID PROPHAGE"/>
    <property type="match status" value="1"/>
</dbReference>
<evidence type="ECO:0000313" key="2">
    <source>
        <dbReference type="EMBL" id="QHQ62644.1"/>
    </source>
</evidence>
<dbReference type="KEGG" id="anr:Ana3638_19210"/>
<dbReference type="AlphaFoldDB" id="A0A6P1TNS1"/>
<dbReference type="InterPro" id="IPR036162">
    <property type="entry name" value="Resolvase-like_N_sf"/>
</dbReference>